<dbReference type="SUPFAM" id="SSF54631">
    <property type="entry name" value="CBS-domain pair"/>
    <property type="match status" value="1"/>
</dbReference>
<keyword evidence="6" id="KW-1185">Reference proteome</keyword>
<reference evidence="5" key="1">
    <citation type="submission" date="2020-11" db="EMBL/GenBank/DDBJ databases">
        <title>Genome of Flavobacterium soyangense.</title>
        <authorList>
            <person name="Liu Q."/>
            <person name="Xin Y.-H."/>
        </authorList>
    </citation>
    <scope>NUCLEOTIDE SEQUENCE</scope>
    <source>
        <strain evidence="5">CGMCC 1.13493</strain>
    </source>
</reference>
<dbReference type="RefSeq" id="WP_194313206.1">
    <property type="nucleotide sequence ID" value="NZ_JADHEC010000057.1"/>
</dbReference>
<dbReference type="InterPro" id="IPR014710">
    <property type="entry name" value="RmlC-like_jellyroll"/>
</dbReference>
<evidence type="ECO:0000259" key="4">
    <source>
        <dbReference type="PROSITE" id="PS51371"/>
    </source>
</evidence>
<dbReference type="SUPFAM" id="SSF51206">
    <property type="entry name" value="cAMP-binding domain-like"/>
    <property type="match status" value="1"/>
</dbReference>
<dbReference type="Pfam" id="PF00571">
    <property type="entry name" value="CBS"/>
    <property type="match status" value="1"/>
</dbReference>
<dbReference type="PROSITE" id="PS51371">
    <property type="entry name" value="CBS"/>
    <property type="match status" value="1"/>
</dbReference>
<dbReference type="CDD" id="cd05401">
    <property type="entry name" value="NT_GlnE_GlnD_like"/>
    <property type="match status" value="1"/>
</dbReference>
<dbReference type="InterPro" id="IPR018821">
    <property type="entry name" value="DUF294_put_nucleoTrafse_sb-bd"/>
</dbReference>
<dbReference type="Pfam" id="PF10335">
    <property type="entry name" value="DUF294_C"/>
    <property type="match status" value="1"/>
</dbReference>
<dbReference type="InterPro" id="IPR051257">
    <property type="entry name" value="Diverse_CBS-Domain"/>
</dbReference>
<keyword evidence="1 2" id="KW-0129">CBS domain</keyword>
<evidence type="ECO:0000256" key="1">
    <source>
        <dbReference type="ARBA" id="ARBA00023122"/>
    </source>
</evidence>
<dbReference type="InterPro" id="IPR018490">
    <property type="entry name" value="cNMP-bd_dom_sf"/>
</dbReference>
<dbReference type="PANTHER" id="PTHR43080:SF29">
    <property type="entry name" value="OS02G0818000 PROTEIN"/>
    <property type="match status" value="1"/>
</dbReference>
<evidence type="ECO:0000313" key="5">
    <source>
        <dbReference type="EMBL" id="MBF2709977.1"/>
    </source>
</evidence>
<dbReference type="Gene3D" id="2.60.120.10">
    <property type="entry name" value="Jelly Rolls"/>
    <property type="match status" value="1"/>
</dbReference>
<evidence type="ECO:0000259" key="3">
    <source>
        <dbReference type="PROSITE" id="PS50042"/>
    </source>
</evidence>
<dbReference type="PANTHER" id="PTHR43080">
    <property type="entry name" value="CBS DOMAIN-CONTAINING PROTEIN CBSX3, MITOCHONDRIAL"/>
    <property type="match status" value="1"/>
</dbReference>
<organism evidence="5 6">
    <name type="scientific">Flavobacterium soyangense</name>
    <dbReference type="NCBI Taxonomy" id="2023265"/>
    <lineage>
        <taxon>Bacteria</taxon>
        <taxon>Pseudomonadati</taxon>
        <taxon>Bacteroidota</taxon>
        <taxon>Flavobacteriia</taxon>
        <taxon>Flavobacteriales</taxon>
        <taxon>Flavobacteriaceae</taxon>
        <taxon>Flavobacterium</taxon>
    </lineage>
</organism>
<dbReference type="PROSITE" id="PS50042">
    <property type="entry name" value="CNMP_BINDING_3"/>
    <property type="match status" value="1"/>
</dbReference>
<name>A0A930UFM0_9FLAO</name>
<dbReference type="InterPro" id="IPR005105">
    <property type="entry name" value="GlnD_Uridyltrans_N"/>
</dbReference>
<proteinExistence type="predicted"/>
<dbReference type="SMART" id="SM00116">
    <property type="entry name" value="CBS"/>
    <property type="match status" value="2"/>
</dbReference>
<protein>
    <submittedName>
        <fullName evidence="5">CBS domain-containing protein</fullName>
    </submittedName>
</protein>
<dbReference type="SMART" id="SM00100">
    <property type="entry name" value="cNMP"/>
    <property type="match status" value="1"/>
</dbReference>
<dbReference type="InterPro" id="IPR046342">
    <property type="entry name" value="CBS_dom_sf"/>
</dbReference>
<dbReference type="Proteomes" id="UP000646211">
    <property type="component" value="Unassembled WGS sequence"/>
</dbReference>
<dbReference type="EMBL" id="JADHEC010000057">
    <property type="protein sequence ID" value="MBF2709977.1"/>
    <property type="molecule type" value="Genomic_DNA"/>
</dbReference>
<evidence type="ECO:0000256" key="2">
    <source>
        <dbReference type="PROSITE-ProRule" id="PRU00703"/>
    </source>
</evidence>
<dbReference type="Gene3D" id="3.10.580.10">
    <property type="entry name" value="CBS-domain"/>
    <property type="match status" value="1"/>
</dbReference>
<dbReference type="CDD" id="cd00038">
    <property type="entry name" value="CAP_ED"/>
    <property type="match status" value="1"/>
</dbReference>
<feature type="domain" description="CBS" evidence="4">
    <location>
        <begin position="237"/>
        <end position="300"/>
    </location>
</feature>
<evidence type="ECO:0000313" key="6">
    <source>
        <dbReference type="Proteomes" id="UP000646211"/>
    </source>
</evidence>
<dbReference type="GO" id="GO:0008773">
    <property type="term" value="F:[protein-PII] uridylyltransferase activity"/>
    <property type="evidence" value="ECO:0007669"/>
    <property type="project" value="InterPro"/>
</dbReference>
<accession>A0A930UFM0</accession>
<dbReference type="InterPro" id="IPR000644">
    <property type="entry name" value="CBS_dom"/>
</dbReference>
<comment type="caution">
    <text evidence="5">The sequence shown here is derived from an EMBL/GenBank/DDBJ whole genome shotgun (WGS) entry which is preliminary data.</text>
</comment>
<dbReference type="InterPro" id="IPR000595">
    <property type="entry name" value="cNMP-bd_dom"/>
</dbReference>
<sequence>MNTIAEHIADFLKKYPPFDNLSFQELSEIATSIRVVNLEKHKTLFQINDVLHDSFYVVASGVINLSIIADAEETLLNKCVAGDIFGLRPFFAKNNYMMTAKAREESIIYAIPIATFRPFVANNSEVLDFLLHSFATNTSNPNDMENIGGKLISDNVYYSNQQSEMQYFQLLSYNISPLKVAITSMVQEVAQQMTDSMTNGAIVSKDNYPIGIITNTDMCSKIATGRFPITTTIDRIMSSPVVTVVENISLAEAQLLMLKNNVTHLCVTKDGSDKSDIKGIISEHDLIVAQANNPGVLIKEIKRSQSPKDLKSIRDRLTNLIQKSIHKNVSISNISNIASEINLAIIKRSVELSILDLGSPPARFAWLSIGSQGRKEQLLLTDQDSILIFEDVTADKYRDVKDYFLKLGKRTTAILEKVGYEFCPNGHMASNMLWCKSLTDWTKQYNNWMNTPGENSNEISSIFFDFEIAFGEQKIEEAIENIIFNNVKNNALFFDFLGNDALRKNAPLSFFKKFIVEEVGTNKDKFDIKTRALMPLIDGARLFSLSYNLRGVNNTFMRFKQLAIIDPRNAEIYLNCSEAFLTLSKIRTLEGLKNDNSGQFVNLQELSKVDKENLKNALAPMRELEELIKNKFQLTQFS</sequence>
<feature type="domain" description="Cyclic nucleotide-binding" evidence="3">
    <location>
        <begin position="17"/>
        <end position="137"/>
    </location>
</feature>
<dbReference type="Pfam" id="PF00027">
    <property type="entry name" value="cNMP_binding"/>
    <property type="match status" value="1"/>
</dbReference>
<dbReference type="Pfam" id="PF03445">
    <property type="entry name" value="DUF294"/>
    <property type="match status" value="1"/>
</dbReference>
<gene>
    <name evidence="5" type="ORF">IR213_15495</name>
</gene>
<dbReference type="AlphaFoldDB" id="A0A930UFM0"/>